<dbReference type="RefSeq" id="WP_198409631.1">
    <property type="nucleotide sequence ID" value="NZ_AP014924.1"/>
</dbReference>
<accession>A0A0K2SG32</accession>
<proteinExistence type="predicted"/>
<evidence type="ECO:0000259" key="4">
    <source>
        <dbReference type="PROSITE" id="PS50893"/>
    </source>
</evidence>
<dbReference type="STRING" id="1555112.LIP_0206"/>
<dbReference type="SMART" id="SM00382">
    <property type="entry name" value="AAA"/>
    <property type="match status" value="1"/>
</dbReference>
<dbReference type="SUPFAM" id="SSF52540">
    <property type="entry name" value="P-loop containing nucleoside triphosphate hydrolases"/>
    <property type="match status" value="1"/>
</dbReference>
<name>A0A0K2SG32_LIMPI</name>
<dbReference type="GO" id="GO:0005524">
    <property type="term" value="F:ATP binding"/>
    <property type="evidence" value="ECO:0007669"/>
    <property type="project" value="UniProtKB-KW"/>
</dbReference>
<dbReference type="Pfam" id="PF12399">
    <property type="entry name" value="BCA_ABC_TP_C"/>
    <property type="match status" value="1"/>
</dbReference>
<dbReference type="InterPro" id="IPR003593">
    <property type="entry name" value="AAA+_ATPase"/>
</dbReference>
<gene>
    <name evidence="5" type="ORF">LIP_0206</name>
</gene>
<sequence>MGRPAILDVQGLEKSFGGIKAVDGLTFSVPQGSITGLVGPNGAGKTTAFNLIAGVLKPDGGQIRFLGRRIDGLAAHQVAAQGILRTFQIPRGLGQMTVLENLMVVPLAQPGESLWNVWTRPGRVVDAERSIRRRAMEVLEFVHLTELKDELAAHLSGGQKKLLELARTLMGDPVMILLDEPGAGVNPSLMRDLVRLIGELRDQGKTFLLIEHDMDLVAELCDPVLVMHQGRLLAQGTLETIRTNPIVVEAYLGGVPTA</sequence>
<dbReference type="Pfam" id="PF00005">
    <property type="entry name" value="ABC_tran"/>
    <property type="match status" value="1"/>
</dbReference>
<evidence type="ECO:0000256" key="2">
    <source>
        <dbReference type="ARBA" id="ARBA00022741"/>
    </source>
</evidence>
<dbReference type="InterPro" id="IPR027417">
    <property type="entry name" value="P-loop_NTPase"/>
</dbReference>
<reference evidence="6" key="1">
    <citation type="submission" date="2015-07" db="EMBL/GenBank/DDBJ databases">
        <title>Complete genome sequence and phylogenetic analysis of Limnochorda pilosa.</title>
        <authorList>
            <person name="Watanabe M."/>
            <person name="Kojima H."/>
            <person name="Fukui M."/>
        </authorList>
    </citation>
    <scope>NUCLEOTIDE SEQUENCE [LARGE SCALE GENOMIC DNA]</scope>
    <source>
        <strain evidence="6">HC45</strain>
    </source>
</reference>
<dbReference type="Gene3D" id="3.40.50.300">
    <property type="entry name" value="P-loop containing nucleotide triphosphate hydrolases"/>
    <property type="match status" value="1"/>
</dbReference>
<dbReference type="GO" id="GO:0005886">
    <property type="term" value="C:plasma membrane"/>
    <property type="evidence" value="ECO:0007669"/>
    <property type="project" value="TreeGrafter"/>
</dbReference>
<dbReference type="PROSITE" id="PS00211">
    <property type="entry name" value="ABC_TRANSPORTER_1"/>
    <property type="match status" value="1"/>
</dbReference>
<evidence type="ECO:0000313" key="5">
    <source>
        <dbReference type="EMBL" id="BAS26063.1"/>
    </source>
</evidence>
<evidence type="ECO:0000313" key="6">
    <source>
        <dbReference type="Proteomes" id="UP000065807"/>
    </source>
</evidence>
<evidence type="ECO:0000256" key="3">
    <source>
        <dbReference type="ARBA" id="ARBA00022840"/>
    </source>
</evidence>
<keyword evidence="2" id="KW-0547">Nucleotide-binding</keyword>
<keyword evidence="3" id="KW-0067">ATP-binding</keyword>
<dbReference type="PANTHER" id="PTHR45772:SF9">
    <property type="entry name" value="CONSERVED COMPONENT OF ABC TRANSPORTER FOR NATURAL AMINO ACIDS"/>
    <property type="match status" value="1"/>
</dbReference>
<dbReference type="PROSITE" id="PS50893">
    <property type="entry name" value="ABC_TRANSPORTER_2"/>
    <property type="match status" value="1"/>
</dbReference>
<organism evidence="5 6">
    <name type="scientific">Limnochorda pilosa</name>
    <dbReference type="NCBI Taxonomy" id="1555112"/>
    <lineage>
        <taxon>Bacteria</taxon>
        <taxon>Bacillati</taxon>
        <taxon>Bacillota</taxon>
        <taxon>Limnochordia</taxon>
        <taxon>Limnochordales</taxon>
        <taxon>Limnochordaceae</taxon>
        <taxon>Limnochorda</taxon>
    </lineage>
</organism>
<dbReference type="InterPro" id="IPR051120">
    <property type="entry name" value="ABC_AA/LPS_Transport"/>
</dbReference>
<dbReference type="CDD" id="cd03219">
    <property type="entry name" value="ABC_Mj1267_LivG_branched"/>
    <property type="match status" value="1"/>
</dbReference>
<protein>
    <submittedName>
        <fullName evidence="5">ABC transporter</fullName>
    </submittedName>
</protein>
<dbReference type="InterPro" id="IPR017871">
    <property type="entry name" value="ABC_transporter-like_CS"/>
</dbReference>
<dbReference type="InterPro" id="IPR032823">
    <property type="entry name" value="BCA_ABC_TP_C"/>
</dbReference>
<dbReference type="KEGG" id="lpil:LIP_0206"/>
<dbReference type="Proteomes" id="UP000065807">
    <property type="component" value="Chromosome"/>
</dbReference>
<dbReference type="PATRIC" id="fig|1555112.3.peg.212"/>
<reference evidence="6" key="2">
    <citation type="journal article" date="2016" name="Int. J. Syst. Evol. Microbiol.">
        <title>Complete genome sequence and cell structure of Limnochorda pilosa, a Gram-negative spore-former within the phylum Firmicutes.</title>
        <authorList>
            <person name="Watanabe M."/>
            <person name="Kojima H."/>
            <person name="Fukui M."/>
        </authorList>
    </citation>
    <scope>NUCLEOTIDE SEQUENCE [LARGE SCALE GENOMIC DNA]</scope>
    <source>
        <strain evidence="6">HC45</strain>
    </source>
</reference>
<dbReference type="InterPro" id="IPR003439">
    <property type="entry name" value="ABC_transporter-like_ATP-bd"/>
</dbReference>
<evidence type="ECO:0000256" key="1">
    <source>
        <dbReference type="ARBA" id="ARBA00022448"/>
    </source>
</evidence>
<dbReference type="PANTHER" id="PTHR45772">
    <property type="entry name" value="CONSERVED COMPONENT OF ABC TRANSPORTER FOR NATURAL AMINO ACIDS-RELATED"/>
    <property type="match status" value="1"/>
</dbReference>
<feature type="domain" description="ABC transporter" evidence="4">
    <location>
        <begin position="7"/>
        <end position="254"/>
    </location>
</feature>
<keyword evidence="1" id="KW-0813">Transport</keyword>
<dbReference type="AlphaFoldDB" id="A0A0K2SG32"/>
<dbReference type="GO" id="GO:0016887">
    <property type="term" value="F:ATP hydrolysis activity"/>
    <property type="evidence" value="ECO:0007669"/>
    <property type="project" value="InterPro"/>
</dbReference>
<dbReference type="FunFam" id="3.40.50.300:FF:000421">
    <property type="entry name" value="Branched-chain amino acid ABC transporter ATP-binding protein"/>
    <property type="match status" value="1"/>
</dbReference>
<dbReference type="EMBL" id="AP014924">
    <property type="protein sequence ID" value="BAS26063.1"/>
    <property type="molecule type" value="Genomic_DNA"/>
</dbReference>
<keyword evidence="6" id="KW-1185">Reference proteome</keyword>